<keyword evidence="1" id="KW-1133">Transmembrane helix</keyword>
<dbReference type="Proteomes" id="UP001595925">
    <property type="component" value="Unassembled WGS sequence"/>
</dbReference>
<comment type="caution">
    <text evidence="2">The sequence shown here is derived from an EMBL/GenBank/DDBJ whole genome shotgun (WGS) entry which is preliminary data.</text>
</comment>
<feature type="transmembrane region" description="Helical" evidence="1">
    <location>
        <begin position="38"/>
        <end position="61"/>
    </location>
</feature>
<feature type="transmembrane region" description="Helical" evidence="1">
    <location>
        <begin position="73"/>
        <end position="90"/>
    </location>
</feature>
<dbReference type="EMBL" id="JBHSJG010000009">
    <property type="protein sequence ID" value="MFC4986755.1"/>
    <property type="molecule type" value="Genomic_DNA"/>
</dbReference>
<name>A0ABD5QAG5_9EURY</name>
<evidence type="ECO:0000256" key="1">
    <source>
        <dbReference type="SAM" id="Phobius"/>
    </source>
</evidence>
<sequence length="100" mass="10831">MVDSTVHTLSVLFAIITGTGAGLFALLFWQVFHDSPFGTIIALLSATISGMIFYHVSLFLLAPNSLLLDTLRSALYTIIAVFLWLVIATHQELEHTAPGG</sequence>
<keyword evidence="1" id="KW-0812">Transmembrane</keyword>
<dbReference type="AlphaFoldDB" id="A0ABD5QAG5"/>
<keyword evidence="1" id="KW-0472">Membrane</keyword>
<gene>
    <name evidence="2" type="ORF">ACFPFO_02995</name>
</gene>
<accession>A0ABD5QAG5</accession>
<evidence type="ECO:0000313" key="2">
    <source>
        <dbReference type="EMBL" id="MFC4986755.1"/>
    </source>
</evidence>
<protein>
    <submittedName>
        <fullName evidence="2">Uncharacterized protein</fullName>
    </submittedName>
</protein>
<feature type="transmembrane region" description="Helical" evidence="1">
    <location>
        <begin position="12"/>
        <end position="32"/>
    </location>
</feature>
<dbReference type="RefSeq" id="WP_224829599.1">
    <property type="nucleotide sequence ID" value="NZ_JAIVEF010000021.1"/>
</dbReference>
<organism evidence="2 3">
    <name type="scientific">Saliphagus infecundisoli</name>
    <dbReference type="NCBI Taxonomy" id="1849069"/>
    <lineage>
        <taxon>Archaea</taxon>
        <taxon>Methanobacteriati</taxon>
        <taxon>Methanobacteriota</taxon>
        <taxon>Stenosarchaea group</taxon>
        <taxon>Halobacteria</taxon>
        <taxon>Halobacteriales</taxon>
        <taxon>Natrialbaceae</taxon>
        <taxon>Saliphagus</taxon>
    </lineage>
</organism>
<keyword evidence="3" id="KW-1185">Reference proteome</keyword>
<proteinExistence type="predicted"/>
<evidence type="ECO:0000313" key="3">
    <source>
        <dbReference type="Proteomes" id="UP001595925"/>
    </source>
</evidence>
<reference evidence="2 3" key="1">
    <citation type="journal article" date="2019" name="Int. J. Syst. Evol. Microbiol.">
        <title>The Global Catalogue of Microorganisms (GCM) 10K type strain sequencing project: providing services to taxonomists for standard genome sequencing and annotation.</title>
        <authorList>
            <consortium name="The Broad Institute Genomics Platform"/>
            <consortium name="The Broad Institute Genome Sequencing Center for Infectious Disease"/>
            <person name="Wu L."/>
            <person name="Ma J."/>
        </authorList>
    </citation>
    <scope>NUCLEOTIDE SEQUENCE [LARGE SCALE GENOMIC DNA]</scope>
    <source>
        <strain evidence="2 3">CGMCC 1.15824</strain>
    </source>
</reference>